<evidence type="ECO:0000256" key="1">
    <source>
        <dbReference type="SAM" id="MobiDB-lite"/>
    </source>
</evidence>
<sequence length="331" mass="36431">MACTDPLGPPWSRNGAHSGAWLPDETEGLESIYRAVIGNREREMKLRALCNAQLHAKSTITILPRSASSPRSSKELEDSSTMGAVSMEGSKLGMPLLLKHTDTAKGPDKQLVAEESMAVKEFTQNGIFSSAKNSTAALTLVAESQTAGQKQQLPTDDKICSRPDSNAATKALQNPVTTEMLDKKIVKYNASVFTPRFSAATTTMTLNQPMWPNLSFRPLPLFPNHPNFQSFQGPYHQQARIPFQQALHPSFGCYSRQGAPFTPQQMFQLPYTPLLSYVPLVQPGFPYQRAPPQLPTSIQDLPAAHDGIQYPYPPPCRSEFALAKVSYVQPQ</sequence>
<dbReference type="AlphaFoldDB" id="A0A226NG04"/>
<dbReference type="Pfam" id="PF15752">
    <property type="entry name" value="DUF4688"/>
    <property type="match status" value="2"/>
</dbReference>
<dbReference type="EMBL" id="MCFN01000064">
    <property type="protein sequence ID" value="OXB66377.1"/>
    <property type="molecule type" value="Genomic_DNA"/>
</dbReference>
<comment type="caution">
    <text evidence="2">The sequence shown here is derived from an EMBL/GenBank/DDBJ whole genome shotgun (WGS) entry which is preliminary data.</text>
</comment>
<accession>A0A226NG04</accession>
<protein>
    <submittedName>
        <fullName evidence="2">Uncharacterized protein</fullName>
    </submittedName>
</protein>
<keyword evidence="3" id="KW-1185">Reference proteome</keyword>
<proteinExistence type="predicted"/>
<feature type="region of interest" description="Disordered" evidence="1">
    <location>
        <begin position="1"/>
        <end position="22"/>
    </location>
</feature>
<feature type="region of interest" description="Disordered" evidence="1">
    <location>
        <begin position="63"/>
        <end position="82"/>
    </location>
</feature>
<evidence type="ECO:0000313" key="3">
    <source>
        <dbReference type="Proteomes" id="UP000198323"/>
    </source>
</evidence>
<dbReference type="PANTHER" id="PTHR35674:SF1">
    <property type="entry name" value="CDNA SEQUENCE CK137956"/>
    <property type="match status" value="1"/>
</dbReference>
<evidence type="ECO:0000313" key="2">
    <source>
        <dbReference type="EMBL" id="OXB66377.1"/>
    </source>
</evidence>
<dbReference type="OrthoDB" id="9948768at2759"/>
<reference evidence="2 3" key="1">
    <citation type="submission" date="2016-07" db="EMBL/GenBank/DDBJ databases">
        <title>Disparate Historic Effective Population Sizes Predicted by Modern Levels of Genome Diversity for the Scaled Quail (Callipepla squamata) and the Northern Bobwhite (Colinus virginianus): Inferences from First and Second Generation Draft Genome Assemblies for Sympatric New World Quail.</title>
        <authorList>
            <person name="Oldeschulte D.L."/>
            <person name="Halley Y.A."/>
            <person name="Bhattarai E.K."/>
            <person name="Brashear W.A."/>
            <person name="Hill J."/>
            <person name="Metz R.P."/>
            <person name="Johnson C.D."/>
            <person name="Rollins D."/>
            <person name="Peterson M.J."/>
            <person name="Bickhart D.M."/>
            <person name="Decker J.E."/>
            <person name="Seabury C.M."/>
        </authorList>
    </citation>
    <scope>NUCLEOTIDE SEQUENCE [LARGE SCALE GENOMIC DNA]</scope>
    <source>
        <strain evidence="2 3">Texas</strain>
        <tissue evidence="2">Leg muscle</tissue>
    </source>
</reference>
<dbReference type="InterPro" id="IPR031496">
    <property type="entry name" value="DUF4688"/>
</dbReference>
<dbReference type="Proteomes" id="UP000198323">
    <property type="component" value="Unassembled WGS sequence"/>
</dbReference>
<name>A0A226NG04_CALSU</name>
<dbReference type="PANTHER" id="PTHR35674">
    <property type="entry name" value="CDNA SEQUENCE CK137956"/>
    <property type="match status" value="1"/>
</dbReference>
<gene>
    <name evidence="2" type="ORF">ASZ78_011911</name>
</gene>
<organism evidence="2 3">
    <name type="scientific">Callipepla squamata</name>
    <name type="common">Scaled quail</name>
    <dbReference type="NCBI Taxonomy" id="9009"/>
    <lineage>
        <taxon>Eukaryota</taxon>
        <taxon>Metazoa</taxon>
        <taxon>Chordata</taxon>
        <taxon>Craniata</taxon>
        <taxon>Vertebrata</taxon>
        <taxon>Euteleostomi</taxon>
        <taxon>Archelosauria</taxon>
        <taxon>Archosauria</taxon>
        <taxon>Dinosauria</taxon>
        <taxon>Saurischia</taxon>
        <taxon>Theropoda</taxon>
        <taxon>Coelurosauria</taxon>
        <taxon>Aves</taxon>
        <taxon>Neognathae</taxon>
        <taxon>Galloanserae</taxon>
        <taxon>Galliformes</taxon>
        <taxon>Odontophoridae</taxon>
        <taxon>Callipepla</taxon>
    </lineage>
</organism>